<accession>A0A5B7HQ34</accession>
<evidence type="ECO:0000313" key="1">
    <source>
        <dbReference type="EMBL" id="MPC74550.1"/>
    </source>
</evidence>
<dbReference type="AlphaFoldDB" id="A0A5B7HQ34"/>
<reference evidence="1 2" key="1">
    <citation type="submission" date="2019-05" db="EMBL/GenBank/DDBJ databases">
        <title>Another draft genome of Portunus trituberculatus and its Hox gene families provides insights of decapod evolution.</title>
        <authorList>
            <person name="Jeong J.-H."/>
            <person name="Song I."/>
            <person name="Kim S."/>
            <person name="Choi T."/>
            <person name="Kim D."/>
            <person name="Ryu S."/>
            <person name="Kim W."/>
        </authorList>
    </citation>
    <scope>NUCLEOTIDE SEQUENCE [LARGE SCALE GENOMIC DNA]</scope>
    <source>
        <tissue evidence="1">Muscle</tissue>
    </source>
</reference>
<protein>
    <submittedName>
        <fullName evidence="1">Uncharacterized protein</fullName>
    </submittedName>
</protein>
<evidence type="ECO:0000313" key="2">
    <source>
        <dbReference type="Proteomes" id="UP000324222"/>
    </source>
</evidence>
<organism evidence="1 2">
    <name type="scientific">Portunus trituberculatus</name>
    <name type="common">Swimming crab</name>
    <name type="synonym">Neptunus trituberculatus</name>
    <dbReference type="NCBI Taxonomy" id="210409"/>
    <lineage>
        <taxon>Eukaryota</taxon>
        <taxon>Metazoa</taxon>
        <taxon>Ecdysozoa</taxon>
        <taxon>Arthropoda</taxon>
        <taxon>Crustacea</taxon>
        <taxon>Multicrustacea</taxon>
        <taxon>Malacostraca</taxon>
        <taxon>Eumalacostraca</taxon>
        <taxon>Eucarida</taxon>
        <taxon>Decapoda</taxon>
        <taxon>Pleocyemata</taxon>
        <taxon>Brachyura</taxon>
        <taxon>Eubrachyura</taxon>
        <taxon>Portunoidea</taxon>
        <taxon>Portunidae</taxon>
        <taxon>Portuninae</taxon>
        <taxon>Portunus</taxon>
    </lineage>
</organism>
<dbReference type="EMBL" id="VSRR010039158">
    <property type="protein sequence ID" value="MPC74550.1"/>
    <property type="molecule type" value="Genomic_DNA"/>
</dbReference>
<proteinExistence type="predicted"/>
<sequence length="109" mass="11742">MVVHAAVGALWLRPRSLPFQCLDALADRVQLGAHPTLLPPMPAAPGNMAVALAPIAPCWLLHVLADVELAQPAEVQRVWEPVHLEEDLHAPCWQPPPGRLDGAVASTHH</sequence>
<gene>
    <name evidence="1" type="ORF">E2C01_068913</name>
</gene>
<comment type="caution">
    <text evidence="1">The sequence shown here is derived from an EMBL/GenBank/DDBJ whole genome shotgun (WGS) entry which is preliminary data.</text>
</comment>
<keyword evidence="2" id="KW-1185">Reference proteome</keyword>
<dbReference type="Proteomes" id="UP000324222">
    <property type="component" value="Unassembled WGS sequence"/>
</dbReference>
<name>A0A5B7HQ34_PORTR</name>